<dbReference type="Gene3D" id="3.40.50.150">
    <property type="entry name" value="Vaccinia Virus protein VP39"/>
    <property type="match status" value="1"/>
</dbReference>
<dbReference type="Pfam" id="PF00145">
    <property type="entry name" value="DNA_methylase"/>
    <property type="match status" value="1"/>
</dbReference>
<dbReference type="InterPro" id="IPR001525">
    <property type="entry name" value="C5_MeTfrase"/>
</dbReference>
<dbReference type="AlphaFoldDB" id="A0AAE0G3M1"/>
<organism evidence="4 5">
    <name type="scientific">Cymbomonas tetramitiformis</name>
    <dbReference type="NCBI Taxonomy" id="36881"/>
    <lineage>
        <taxon>Eukaryota</taxon>
        <taxon>Viridiplantae</taxon>
        <taxon>Chlorophyta</taxon>
        <taxon>Pyramimonadophyceae</taxon>
        <taxon>Pyramimonadales</taxon>
        <taxon>Pyramimonadaceae</taxon>
        <taxon>Cymbomonas</taxon>
    </lineage>
</organism>
<dbReference type="InterPro" id="IPR029063">
    <property type="entry name" value="SAM-dependent_MTases_sf"/>
</dbReference>
<gene>
    <name evidence="4" type="ORF">CYMTET_20647</name>
</gene>
<comment type="caution">
    <text evidence="4">The sequence shown here is derived from an EMBL/GenBank/DDBJ whole genome shotgun (WGS) entry which is preliminary data.</text>
</comment>
<keyword evidence="5" id="KW-1185">Reference proteome</keyword>
<dbReference type="GO" id="GO:0032259">
    <property type="term" value="P:methylation"/>
    <property type="evidence" value="ECO:0007669"/>
    <property type="project" value="UniProtKB-KW"/>
</dbReference>
<evidence type="ECO:0000313" key="5">
    <source>
        <dbReference type="Proteomes" id="UP001190700"/>
    </source>
</evidence>
<sequence length="807" mass="90311">MTGPDGQFVYDGDTRRQIGTGPIHRLFDVHHKEELECNQAVLFDTDYPEVVVDSGRLARAAWKALSLVRPTRGTHGEGTPAVYSSERYEGEPVLRPIKVDTRVLDKSFFPRARDEGVVCYEPCGGLCAGLEMVLRSGVKLKKYLYQDISVESQAVARARCLALMRRYPDLLQPGAIELDKLPSDLHCTTAEHLISAGALEGDQWVMICGFPCQDLSPAGKRAGLAGKHSKLFHEVVRLLSSLQQLQRHRPPGYLLENVSPLAHRQGTSLRDVVFPYIASIIGNPVSFDAVRAGSYAHRLRAYWSNLFQNYQFNQIMSHVERPKDRVVASILRKGWHPRPVNMEEGGREVDLDEKSRAMGYSSSELRMADGLCDEQLAVILGLSMDRRAMELLFAVAEASRRGLPHSEESPQAEESSGLPKPADIDWQASADRHPQQRQALAAEWVDKSSKFTQKVADKIGYRVKKLKSICPAGQKGQEGLGSLRLGGSSSGNKKSKMQHFSVAQYRHRHGSHFVKQERHRWDEATDEIYMITPLGKELRIPKPEDRLALEAVVPPDLRKAPSLNFEEEVVSEKDSRVKDLLRRAALKPRTGMEVATKPAILKLVKIQRDGVVTLEDATKLREKSTVQNIAPCHLQDKDQYDCSAAIPGKHHASLAEVTAESNELQDKLGMKEEQLSADLQEGMQLLPADVGPYRIVKEGEPLRQASPAHKIMGEKKDMFGDLPDHVNWANQDELTEMVAHLMPGRWNEGHRTVLSKKYREQKLKVRRLRSAPLVPALSEEAVEMRGVVKKMKRSQVREASAMAGAWS</sequence>
<feature type="region of interest" description="Disordered" evidence="3">
    <location>
        <begin position="402"/>
        <end position="424"/>
    </location>
</feature>
<reference evidence="4 5" key="1">
    <citation type="journal article" date="2015" name="Genome Biol. Evol.">
        <title>Comparative Genomics of a Bacterivorous Green Alga Reveals Evolutionary Causalities and Consequences of Phago-Mixotrophic Mode of Nutrition.</title>
        <authorList>
            <person name="Burns J.A."/>
            <person name="Paasch A."/>
            <person name="Narechania A."/>
            <person name="Kim E."/>
        </authorList>
    </citation>
    <scope>NUCLEOTIDE SEQUENCE [LARGE SCALE GENOMIC DNA]</scope>
    <source>
        <strain evidence="4 5">PLY_AMNH</strain>
    </source>
</reference>
<accession>A0AAE0G3M1</accession>
<evidence type="ECO:0000256" key="3">
    <source>
        <dbReference type="SAM" id="MobiDB-lite"/>
    </source>
</evidence>
<evidence type="ECO:0000313" key="4">
    <source>
        <dbReference type="EMBL" id="KAK3270982.1"/>
    </source>
</evidence>
<dbReference type="EMBL" id="LGRX02010096">
    <property type="protein sequence ID" value="KAK3270982.1"/>
    <property type="molecule type" value="Genomic_DNA"/>
</dbReference>
<proteinExistence type="predicted"/>
<dbReference type="GO" id="GO:0008168">
    <property type="term" value="F:methyltransferase activity"/>
    <property type="evidence" value="ECO:0007669"/>
    <property type="project" value="UniProtKB-KW"/>
</dbReference>
<protein>
    <submittedName>
        <fullName evidence="4">Uncharacterized protein</fullName>
    </submittedName>
</protein>
<keyword evidence="2" id="KW-0808">Transferase</keyword>
<evidence type="ECO:0000256" key="1">
    <source>
        <dbReference type="ARBA" id="ARBA00022603"/>
    </source>
</evidence>
<evidence type="ECO:0000256" key="2">
    <source>
        <dbReference type="ARBA" id="ARBA00022679"/>
    </source>
</evidence>
<name>A0AAE0G3M1_9CHLO</name>
<keyword evidence="1" id="KW-0489">Methyltransferase</keyword>
<dbReference type="Proteomes" id="UP001190700">
    <property type="component" value="Unassembled WGS sequence"/>
</dbReference>
<dbReference type="SUPFAM" id="SSF53335">
    <property type="entry name" value="S-adenosyl-L-methionine-dependent methyltransferases"/>
    <property type="match status" value="1"/>
</dbReference>